<dbReference type="EMBL" id="JACRUL010000018">
    <property type="protein sequence ID" value="MBC5844640.1"/>
    <property type="molecule type" value="Genomic_DNA"/>
</dbReference>
<feature type="domain" description="YopA central" evidence="1">
    <location>
        <begin position="119"/>
        <end position="249"/>
    </location>
</feature>
<evidence type="ECO:0000313" key="3">
    <source>
        <dbReference type="Proteomes" id="UP000641454"/>
    </source>
</evidence>
<dbReference type="AlphaFoldDB" id="A0A923N226"/>
<accession>A0A923N226</accession>
<dbReference type="Proteomes" id="UP000641454">
    <property type="component" value="Unassembled WGS sequence"/>
</dbReference>
<gene>
    <name evidence="2" type="ORF">H8R25_09345</name>
</gene>
<keyword evidence="3" id="KW-1185">Reference proteome</keyword>
<name>A0A923N226_9FLAO</name>
<dbReference type="RefSeq" id="WP_187018302.1">
    <property type="nucleotide sequence ID" value="NZ_JACRUK010000018.1"/>
</dbReference>
<evidence type="ECO:0000313" key="2">
    <source>
        <dbReference type="EMBL" id="MBC5844640.1"/>
    </source>
</evidence>
<comment type="caution">
    <text evidence="2">The sequence shown here is derived from an EMBL/GenBank/DDBJ whole genome shotgun (WGS) entry which is preliminary data.</text>
</comment>
<dbReference type="Pfam" id="PF26308">
    <property type="entry name" value="YopA_M"/>
    <property type="match status" value="1"/>
</dbReference>
<protein>
    <recommendedName>
        <fullName evidence="1">YopA central domain-containing protein</fullName>
    </recommendedName>
</protein>
<sequence length="413" mass="48326">MNDYKLIPELIENFIDFPKPNHTMEMFIGDFELRNHECSIGVNGKIYFSWFPEYGNYFTGTFLFGDFDKYISNPVDYFDIYIDEKKISTALIIKCITSLPSTNLFLKGVLTDKIFFGDKDLKIEVINFSIPNLRSINGNVVRDKKKSIKARILLENDLWRIEIDKKSNYHELRDQLLIVGGYDLLYSGKITRLDGTHFDTGMVEDIFMNLDLFLSFINGRNTSSLFLNGIKQNEIVWSDYTSKTVDVFEDNFYPIFERNVDGINLMWKEFSKICQSKKGQIFIKNILHWYIQSKKQAGLLDGSIIMAQTGLEILYHYITDNKEDLNKTPSKLRKLLIYLEVNDKEIPLKSKEMINFSTNFLDKKYQGIIGTITTVRNDLIHSKEKFIDIISFQLKFEVYNINLWLIEISLLKI</sequence>
<proteinExistence type="predicted"/>
<evidence type="ECO:0000259" key="1">
    <source>
        <dbReference type="Pfam" id="PF26308"/>
    </source>
</evidence>
<reference evidence="2 3" key="1">
    <citation type="submission" date="2020-08" db="EMBL/GenBank/DDBJ databases">
        <title>Description of novel Flavobacterium F-392 isolate.</title>
        <authorList>
            <person name="Saticioglu I.B."/>
            <person name="Duman M."/>
            <person name="Altun S."/>
        </authorList>
    </citation>
    <scope>NUCLEOTIDE SEQUENCE [LARGE SCALE GENOMIC DNA]</scope>
    <source>
        <strain evidence="2 3">F-392</strain>
    </source>
</reference>
<organism evidence="2 3">
    <name type="scientific">Flavobacterium muglaense</name>
    <dbReference type="NCBI Taxonomy" id="2764716"/>
    <lineage>
        <taxon>Bacteria</taxon>
        <taxon>Pseudomonadati</taxon>
        <taxon>Bacteroidota</taxon>
        <taxon>Flavobacteriia</taxon>
        <taxon>Flavobacteriales</taxon>
        <taxon>Flavobacteriaceae</taxon>
        <taxon>Flavobacterium</taxon>
    </lineage>
</organism>
<dbReference type="InterPro" id="IPR058684">
    <property type="entry name" value="YopA_M"/>
</dbReference>